<accession>A0ABD2CB08</accession>
<feature type="compositionally biased region" description="Basic and acidic residues" evidence="1">
    <location>
        <begin position="97"/>
        <end position="108"/>
    </location>
</feature>
<evidence type="ECO:0000313" key="3">
    <source>
        <dbReference type="Proteomes" id="UP001607303"/>
    </source>
</evidence>
<dbReference type="Proteomes" id="UP001607303">
    <property type="component" value="Unassembled WGS sequence"/>
</dbReference>
<feature type="compositionally biased region" description="Acidic residues" evidence="1">
    <location>
        <begin position="80"/>
        <end position="96"/>
    </location>
</feature>
<keyword evidence="3" id="KW-1185">Reference proteome</keyword>
<name>A0ABD2CB08_VESMC</name>
<organism evidence="2 3">
    <name type="scientific">Vespula maculifrons</name>
    <name type="common">Eastern yellow jacket</name>
    <name type="synonym">Wasp</name>
    <dbReference type="NCBI Taxonomy" id="7453"/>
    <lineage>
        <taxon>Eukaryota</taxon>
        <taxon>Metazoa</taxon>
        <taxon>Ecdysozoa</taxon>
        <taxon>Arthropoda</taxon>
        <taxon>Hexapoda</taxon>
        <taxon>Insecta</taxon>
        <taxon>Pterygota</taxon>
        <taxon>Neoptera</taxon>
        <taxon>Endopterygota</taxon>
        <taxon>Hymenoptera</taxon>
        <taxon>Apocrita</taxon>
        <taxon>Aculeata</taxon>
        <taxon>Vespoidea</taxon>
        <taxon>Vespidae</taxon>
        <taxon>Vespinae</taxon>
        <taxon>Vespula</taxon>
    </lineage>
</organism>
<feature type="region of interest" description="Disordered" evidence="1">
    <location>
        <begin position="16"/>
        <end position="112"/>
    </location>
</feature>
<feature type="compositionally biased region" description="Basic and acidic residues" evidence="1">
    <location>
        <begin position="35"/>
        <end position="79"/>
    </location>
</feature>
<protein>
    <submittedName>
        <fullName evidence="2">Uncharacterized protein</fullName>
    </submittedName>
</protein>
<reference evidence="2 3" key="1">
    <citation type="journal article" date="2024" name="Ann. Entomol. Soc. Am.">
        <title>Genomic analyses of the southern and eastern yellowjacket wasps (Hymenoptera: Vespidae) reveal evolutionary signatures of social life.</title>
        <authorList>
            <person name="Catto M.A."/>
            <person name="Caine P.B."/>
            <person name="Orr S.E."/>
            <person name="Hunt B.G."/>
            <person name="Goodisman M.A.D."/>
        </authorList>
    </citation>
    <scope>NUCLEOTIDE SEQUENCE [LARGE SCALE GENOMIC DNA]</scope>
    <source>
        <strain evidence="2">232</strain>
        <tissue evidence="2">Head and thorax</tissue>
    </source>
</reference>
<comment type="caution">
    <text evidence="2">The sequence shown here is derived from an EMBL/GenBank/DDBJ whole genome shotgun (WGS) entry which is preliminary data.</text>
</comment>
<dbReference type="EMBL" id="JAYRBN010000058">
    <property type="protein sequence ID" value="KAL2742237.1"/>
    <property type="molecule type" value="Genomic_DNA"/>
</dbReference>
<feature type="compositionally biased region" description="Polar residues" evidence="1">
    <location>
        <begin position="16"/>
        <end position="26"/>
    </location>
</feature>
<gene>
    <name evidence="2" type="ORF">V1477_009866</name>
</gene>
<dbReference type="AlphaFoldDB" id="A0ABD2CB08"/>
<proteinExistence type="predicted"/>
<evidence type="ECO:0000313" key="2">
    <source>
        <dbReference type="EMBL" id="KAL2742237.1"/>
    </source>
</evidence>
<evidence type="ECO:0000256" key="1">
    <source>
        <dbReference type="SAM" id="MobiDB-lite"/>
    </source>
</evidence>
<sequence>MTLFYTAIAQDLLNASSQGSQSTWSVYNPGKHGRRSLERRMNNSLEQNEKIVKANVKEDEVVLRARSEDIEEEAKKEKENEDEDEDEDEDEEDEDERREIKREKDFEGLPHGGNRGREWGWDRCWMHAESGTDVCVLLSISTWNLANRQLKTAYPSVLANILDSGTSPSL</sequence>